<proteinExistence type="predicted"/>
<sequence length="64" mass="6998">MPAAEERPADEQVHDAAPDSAAEHLRRSRELSQEAREGWEELPAINEADDARHPGSQGQQAPAD</sequence>
<protein>
    <submittedName>
        <fullName evidence="2">Putative damage-inducible protein DinB</fullName>
    </submittedName>
</protein>
<accession>A0A7Y9DPH6</accession>
<evidence type="ECO:0000313" key="2">
    <source>
        <dbReference type="EMBL" id="NYD24408.1"/>
    </source>
</evidence>
<evidence type="ECO:0000256" key="1">
    <source>
        <dbReference type="SAM" id="MobiDB-lite"/>
    </source>
</evidence>
<feature type="region of interest" description="Disordered" evidence="1">
    <location>
        <begin position="1"/>
        <end position="64"/>
    </location>
</feature>
<feature type="compositionally biased region" description="Basic and acidic residues" evidence="1">
    <location>
        <begin position="1"/>
        <end position="39"/>
    </location>
</feature>
<comment type="caution">
    <text evidence="2">The sequence shown here is derived from an EMBL/GenBank/DDBJ whole genome shotgun (WGS) entry which is preliminary data.</text>
</comment>
<keyword evidence="3" id="KW-1185">Reference proteome</keyword>
<reference evidence="2 3" key="1">
    <citation type="submission" date="2020-07" db="EMBL/GenBank/DDBJ databases">
        <title>Sequencing the genomes of 1000 actinobacteria strains.</title>
        <authorList>
            <person name="Klenk H.-P."/>
        </authorList>
    </citation>
    <scope>NUCLEOTIDE SEQUENCE [LARGE SCALE GENOMIC DNA]</scope>
    <source>
        <strain evidence="2 3">DSM 7487</strain>
    </source>
</reference>
<dbReference type="Proteomes" id="UP000521922">
    <property type="component" value="Unassembled WGS sequence"/>
</dbReference>
<gene>
    <name evidence="2" type="ORF">BJ968_003948</name>
</gene>
<dbReference type="RefSeq" id="WP_179754765.1">
    <property type="nucleotide sequence ID" value="NZ_BAAAGN010000021.1"/>
</dbReference>
<evidence type="ECO:0000313" key="3">
    <source>
        <dbReference type="Proteomes" id="UP000521922"/>
    </source>
</evidence>
<dbReference type="EMBL" id="JACCBB010000001">
    <property type="protein sequence ID" value="NYD24408.1"/>
    <property type="molecule type" value="Genomic_DNA"/>
</dbReference>
<organism evidence="2 3">
    <name type="scientific">Kineococcus aurantiacus</name>
    <dbReference type="NCBI Taxonomy" id="37633"/>
    <lineage>
        <taxon>Bacteria</taxon>
        <taxon>Bacillati</taxon>
        <taxon>Actinomycetota</taxon>
        <taxon>Actinomycetes</taxon>
        <taxon>Kineosporiales</taxon>
        <taxon>Kineosporiaceae</taxon>
        <taxon>Kineococcus</taxon>
    </lineage>
</organism>
<dbReference type="AlphaFoldDB" id="A0A7Y9DPH6"/>
<name>A0A7Y9DPH6_9ACTN</name>